<dbReference type="AlphaFoldDB" id="A0A328C5I9"/>
<evidence type="ECO:0008006" key="5">
    <source>
        <dbReference type="Google" id="ProtNLM"/>
    </source>
</evidence>
<keyword evidence="2" id="KW-0732">Signal</keyword>
<evidence type="ECO:0000313" key="3">
    <source>
        <dbReference type="EMBL" id="RAL21266.1"/>
    </source>
</evidence>
<evidence type="ECO:0000256" key="2">
    <source>
        <dbReference type="SAM" id="SignalP"/>
    </source>
</evidence>
<gene>
    <name evidence="3" type="ORF">DL240_14170</name>
</gene>
<proteinExistence type="predicted"/>
<sequence>MMWRGWMVLLVIALAGGCKGEPPAAEPVSPKDDANSGDVEVNEGGADAEVNEGDADVEVNEGDAGEPGNGGIAGLHPRQVLYDEDGEAVEAVVVGGPTYGSFGALQVGEIWEPDNAVLSCITSLIVGPGGRVRSVPLNLETGGMEGCVFSAEHVVVYPSSDCSGEPHVNATQNNFIVSVDGVMMRAAGEVIEVETYSRWYGGECSALSMPTRLLPLEALPSWLANAFPNPPYEVRLEF</sequence>
<evidence type="ECO:0000256" key="1">
    <source>
        <dbReference type="SAM" id="MobiDB-lite"/>
    </source>
</evidence>
<feature type="chain" id="PRO_5016330275" description="Lipoprotein" evidence="2">
    <location>
        <begin position="21"/>
        <end position="238"/>
    </location>
</feature>
<dbReference type="EMBL" id="QHKO01000006">
    <property type="protein sequence ID" value="RAL21266.1"/>
    <property type="molecule type" value="Genomic_DNA"/>
</dbReference>
<comment type="caution">
    <text evidence="3">The sequence shown here is derived from an EMBL/GenBank/DDBJ whole genome shotgun (WGS) entry which is preliminary data.</text>
</comment>
<name>A0A328C5I9_9DELT</name>
<keyword evidence="4" id="KW-1185">Reference proteome</keyword>
<organism evidence="3 4">
    <name type="scientific">Lujinxingia litoralis</name>
    <dbReference type="NCBI Taxonomy" id="2211119"/>
    <lineage>
        <taxon>Bacteria</taxon>
        <taxon>Deltaproteobacteria</taxon>
        <taxon>Bradymonadales</taxon>
        <taxon>Lujinxingiaceae</taxon>
        <taxon>Lujinxingia</taxon>
    </lineage>
</organism>
<feature type="signal peptide" evidence="2">
    <location>
        <begin position="1"/>
        <end position="20"/>
    </location>
</feature>
<dbReference type="Proteomes" id="UP000249169">
    <property type="component" value="Unassembled WGS sequence"/>
</dbReference>
<dbReference type="RefSeq" id="WP_111730554.1">
    <property type="nucleotide sequence ID" value="NZ_QHKO01000006.1"/>
</dbReference>
<dbReference type="PROSITE" id="PS51257">
    <property type="entry name" value="PROKAR_LIPOPROTEIN"/>
    <property type="match status" value="1"/>
</dbReference>
<protein>
    <recommendedName>
        <fullName evidence="5">Lipoprotein</fullName>
    </recommendedName>
</protein>
<feature type="region of interest" description="Disordered" evidence="1">
    <location>
        <begin position="21"/>
        <end position="53"/>
    </location>
</feature>
<evidence type="ECO:0000313" key="4">
    <source>
        <dbReference type="Proteomes" id="UP000249169"/>
    </source>
</evidence>
<reference evidence="3 4" key="1">
    <citation type="submission" date="2018-05" db="EMBL/GenBank/DDBJ databases">
        <title>Lujinxingia marina gen. nov. sp. nov., a new facultative anaerobic member of the class Deltaproteobacteria, and proposal of Lujinxingaceae fam. nov.</title>
        <authorList>
            <person name="Li C.-M."/>
        </authorList>
    </citation>
    <scope>NUCLEOTIDE SEQUENCE [LARGE SCALE GENOMIC DNA]</scope>
    <source>
        <strain evidence="3 4">B210</strain>
    </source>
</reference>
<accession>A0A328C5I9</accession>